<dbReference type="InterPro" id="IPR000884">
    <property type="entry name" value="TSP1_rpt"/>
</dbReference>
<dbReference type="EMBL" id="VUJU01000114">
    <property type="protein sequence ID" value="KAF0772961.1"/>
    <property type="molecule type" value="Genomic_DNA"/>
</dbReference>
<dbReference type="Proteomes" id="UP000478052">
    <property type="component" value="Unassembled WGS sequence"/>
</dbReference>
<dbReference type="Gene3D" id="2.60.120.200">
    <property type="match status" value="2"/>
</dbReference>
<feature type="non-terminal residue" evidence="5">
    <location>
        <position position="1"/>
    </location>
</feature>
<dbReference type="InterPro" id="IPR001791">
    <property type="entry name" value="Laminin_G"/>
</dbReference>
<accession>A0A6G0ZPC4</accession>
<protein>
    <submittedName>
        <fullName evidence="5">Semaphorin-5B-like</fullName>
    </submittedName>
</protein>
<dbReference type="SUPFAM" id="SSF82895">
    <property type="entry name" value="TSP-1 type 1 repeat"/>
    <property type="match status" value="2"/>
</dbReference>
<feature type="transmembrane region" description="Helical" evidence="3">
    <location>
        <begin position="816"/>
        <end position="835"/>
    </location>
</feature>
<dbReference type="FunFam" id="2.20.100.10:FF:000001">
    <property type="entry name" value="semaphorin-5A isoform X1"/>
    <property type="match status" value="1"/>
</dbReference>
<keyword evidence="3" id="KW-0472">Membrane</keyword>
<dbReference type="FunFam" id="2.20.100.10:FF:000002">
    <property type="entry name" value="Unc-5 netrin receptor C"/>
    <property type="match status" value="1"/>
</dbReference>
<dbReference type="AlphaFoldDB" id="A0A6G0ZPC4"/>
<dbReference type="PRINTS" id="PR01705">
    <property type="entry name" value="TSP1REPEAT"/>
</dbReference>
<dbReference type="OrthoDB" id="446173at2759"/>
<dbReference type="Gene3D" id="2.20.100.10">
    <property type="entry name" value="Thrombospondin type-1 (TSP1) repeat"/>
    <property type="match status" value="3"/>
</dbReference>
<dbReference type="InterPro" id="IPR052065">
    <property type="entry name" value="Compl_asym_regulator"/>
</dbReference>
<reference evidence="5 6" key="1">
    <citation type="submission" date="2019-08" db="EMBL/GenBank/DDBJ databases">
        <title>Whole genome of Aphis craccivora.</title>
        <authorList>
            <person name="Voronova N.V."/>
            <person name="Shulinski R.S."/>
            <person name="Bandarenka Y.V."/>
            <person name="Zhorov D.G."/>
            <person name="Warner D."/>
        </authorList>
    </citation>
    <scope>NUCLEOTIDE SEQUENCE [LARGE SCALE GENOMIC DNA]</scope>
    <source>
        <strain evidence="5">180601</strain>
        <tissue evidence="5">Whole Body</tissue>
    </source>
</reference>
<organism evidence="5 6">
    <name type="scientific">Aphis craccivora</name>
    <name type="common">Cowpea aphid</name>
    <dbReference type="NCBI Taxonomy" id="307492"/>
    <lineage>
        <taxon>Eukaryota</taxon>
        <taxon>Metazoa</taxon>
        <taxon>Ecdysozoa</taxon>
        <taxon>Arthropoda</taxon>
        <taxon>Hexapoda</taxon>
        <taxon>Insecta</taxon>
        <taxon>Pterygota</taxon>
        <taxon>Neoptera</taxon>
        <taxon>Paraneoptera</taxon>
        <taxon>Hemiptera</taxon>
        <taxon>Sternorrhyncha</taxon>
        <taxon>Aphidomorpha</taxon>
        <taxon>Aphidoidea</taxon>
        <taxon>Aphididae</taxon>
        <taxon>Aphidini</taxon>
        <taxon>Aphis</taxon>
        <taxon>Aphis</taxon>
    </lineage>
</organism>
<dbReference type="PROSITE" id="PS50835">
    <property type="entry name" value="IG_LIKE"/>
    <property type="match status" value="1"/>
</dbReference>
<name>A0A6G0ZPC4_APHCR</name>
<evidence type="ECO:0000256" key="1">
    <source>
        <dbReference type="ARBA" id="ARBA00022737"/>
    </source>
</evidence>
<dbReference type="InterPro" id="IPR036383">
    <property type="entry name" value="TSP1_rpt_sf"/>
</dbReference>
<evidence type="ECO:0000313" key="6">
    <source>
        <dbReference type="Proteomes" id="UP000478052"/>
    </source>
</evidence>
<keyword evidence="1" id="KW-0677">Repeat</keyword>
<comment type="caution">
    <text evidence="5">The sequence shown here is derived from an EMBL/GenBank/DDBJ whole genome shotgun (WGS) entry which is preliminary data.</text>
</comment>
<dbReference type="PROSITE" id="PS50092">
    <property type="entry name" value="TSP1"/>
    <property type="match status" value="3"/>
</dbReference>
<dbReference type="PANTHER" id="PTHR22906">
    <property type="entry name" value="PROPERDIN"/>
    <property type="match status" value="1"/>
</dbReference>
<keyword evidence="3" id="KW-1133">Transmembrane helix</keyword>
<dbReference type="Pfam" id="PF02210">
    <property type="entry name" value="Laminin_G_2"/>
    <property type="match status" value="1"/>
</dbReference>
<dbReference type="Pfam" id="PF00090">
    <property type="entry name" value="TSP_1"/>
    <property type="match status" value="4"/>
</dbReference>
<feature type="domain" description="Ig-like" evidence="4">
    <location>
        <begin position="686"/>
        <end position="785"/>
    </location>
</feature>
<evidence type="ECO:0000256" key="2">
    <source>
        <dbReference type="ARBA" id="ARBA00023157"/>
    </source>
</evidence>
<dbReference type="InterPro" id="IPR013320">
    <property type="entry name" value="ConA-like_dom_sf"/>
</dbReference>
<dbReference type="CDD" id="cd00110">
    <property type="entry name" value="LamG"/>
    <property type="match status" value="1"/>
</dbReference>
<evidence type="ECO:0000259" key="4">
    <source>
        <dbReference type="PROSITE" id="PS50835"/>
    </source>
</evidence>
<keyword evidence="6" id="KW-1185">Reference proteome</keyword>
<dbReference type="SUPFAM" id="SSF49899">
    <property type="entry name" value="Concanavalin A-like lectins/glucanases"/>
    <property type="match status" value="2"/>
</dbReference>
<evidence type="ECO:0000256" key="3">
    <source>
        <dbReference type="SAM" id="Phobius"/>
    </source>
</evidence>
<dbReference type="PANTHER" id="PTHR22906:SF54">
    <property type="entry name" value="IG-LIKE DOMAIN-CONTAINING PROTEIN"/>
    <property type="match status" value="1"/>
</dbReference>
<dbReference type="InterPro" id="IPR007110">
    <property type="entry name" value="Ig-like_dom"/>
</dbReference>
<dbReference type="SMART" id="SM00209">
    <property type="entry name" value="TSP1"/>
    <property type="match status" value="4"/>
</dbReference>
<keyword evidence="3" id="KW-0812">Transmembrane</keyword>
<evidence type="ECO:0000313" key="5">
    <source>
        <dbReference type="EMBL" id="KAF0772961.1"/>
    </source>
</evidence>
<feature type="non-terminal residue" evidence="5">
    <location>
        <position position="837"/>
    </location>
</feature>
<keyword evidence="2" id="KW-1015">Disulfide bond</keyword>
<gene>
    <name evidence="5" type="ORF">FWK35_00000587</name>
</gene>
<proteinExistence type="predicted"/>
<sequence>TAFTAKISQKHPYYHEQINFSHAVDVRYHKNIYINFIDRLRYKTSCLCTVYNLGKQHVQAYEYTKYNWTKSDPNWNKWTDCKGSCGETGYMSRYRSTTSSDVLCEFNHEWKTCNVLGCTIRNYTEAAEGNELKTRELNYILEITRNTNQVFWNACFSDHYNYNALKNEFTNNTDRLWNALLCVKHNLGCPVKGGWSKWSSWSKCTATCGFGMQYRLRYCDHPSPSRTSLNCSGNYIEFKNCFGKSCTAKTNGTWCKWMKWSECSVQQGNGIIVRKRFCRSSNCNNSVYMSCSGPHTEIDRCYVPGVDGGWSEWLKWSPCSTSCDRGTRYRLRSCSRPEPESSGRHCEGETVQTNICYVGPCKGPPIMVATFDKQSHIKYASMETSTTLLHVVVQFYPFDMSGTILRRFDNDCDGYCDSIQLNLIDFHLILLVNIDGCNVTLHSTSTVNFGWNEVIFSITKNKVELQLNNHQTSTFIKCMIWAMNLDQVMIVGEGFEGYIKKLDVNFMPYALTINQKLSDTMYIPYTTFNTVFELSEEQSYSDLFNTIKIPCPQPSSNWKLELYLRFEILASGNFISIRNTTADYMSVEINNDVFKLKIKLDEYFNDVSIKFEYIDSSWIHLEIEQHDNSWCLSVNDNKRSLMMPDDVFVELCEDHMYIGNFQEYQNSTQLRGIIGYLKLNDDILNPNDFIINSKTEYNALSRNLSDTLYYEATMTNENDVIELNCIFISEPKYEDLDVVWLKSYELGLHRIDCNISHNCAILTNRHVSQITIFSKSVHDDSFYLCISMKMKKIMCLYGVTTLKNNIDSVNDVMRTFIILGRLITLLTIFFLMFTIKK</sequence>